<name>A0ABV7DC05_9HYPH</name>
<dbReference type="InterPro" id="IPR002347">
    <property type="entry name" value="SDR_fam"/>
</dbReference>
<evidence type="ECO:0000256" key="9">
    <source>
        <dbReference type="ARBA" id="ARBA00023098"/>
    </source>
</evidence>
<dbReference type="SUPFAM" id="SSF51735">
    <property type="entry name" value="NAD(P)-binding Rossmann-fold domains"/>
    <property type="match status" value="1"/>
</dbReference>
<comment type="pathway">
    <text evidence="2">Lipid metabolism; sphingolipid metabolism.</text>
</comment>
<dbReference type="PANTHER" id="PTHR43550">
    <property type="entry name" value="3-KETODIHYDROSPHINGOSINE REDUCTASE"/>
    <property type="match status" value="1"/>
</dbReference>
<keyword evidence="5" id="KW-0256">Endoplasmic reticulum</keyword>
<evidence type="ECO:0000256" key="10">
    <source>
        <dbReference type="ARBA" id="ARBA00026112"/>
    </source>
</evidence>
<keyword evidence="9" id="KW-0443">Lipid metabolism</keyword>
<evidence type="ECO:0000313" key="14">
    <source>
        <dbReference type="Proteomes" id="UP001595377"/>
    </source>
</evidence>
<dbReference type="InterPro" id="IPR045022">
    <property type="entry name" value="KDSR-like"/>
</dbReference>
<comment type="pathway">
    <text evidence="3">Sphingolipid metabolism.</text>
</comment>
<dbReference type="EMBL" id="JBHRSP010000002">
    <property type="protein sequence ID" value="MFC3071889.1"/>
    <property type="molecule type" value="Genomic_DNA"/>
</dbReference>
<evidence type="ECO:0000256" key="8">
    <source>
        <dbReference type="ARBA" id="ARBA00023002"/>
    </source>
</evidence>
<evidence type="ECO:0000256" key="11">
    <source>
        <dbReference type="RuleBase" id="RU000363"/>
    </source>
</evidence>
<dbReference type="PRINTS" id="PR00080">
    <property type="entry name" value="SDRFAMILY"/>
</dbReference>
<dbReference type="PRINTS" id="PR00081">
    <property type="entry name" value="GDHRDH"/>
</dbReference>
<reference evidence="14" key="1">
    <citation type="journal article" date="2019" name="Int. J. Syst. Evol. Microbiol.">
        <title>The Global Catalogue of Microorganisms (GCM) 10K type strain sequencing project: providing services to taxonomists for standard genome sequencing and annotation.</title>
        <authorList>
            <consortium name="The Broad Institute Genomics Platform"/>
            <consortium name="The Broad Institute Genome Sequencing Center for Infectious Disease"/>
            <person name="Wu L."/>
            <person name="Ma J."/>
        </authorList>
    </citation>
    <scope>NUCLEOTIDE SEQUENCE [LARGE SCALE GENOMIC DNA]</scope>
    <source>
        <strain evidence="14">KCTC 52677</strain>
    </source>
</reference>
<keyword evidence="8 13" id="KW-0560">Oxidoreductase</keyword>
<gene>
    <name evidence="13" type="ORF">ACFOHH_02075</name>
</gene>
<evidence type="ECO:0000256" key="4">
    <source>
        <dbReference type="ARBA" id="ARBA00022741"/>
    </source>
</evidence>
<accession>A0ABV7DC05</accession>
<dbReference type="InterPro" id="IPR036291">
    <property type="entry name" value="NAD(P)-bd_dom_sf"/>
</dbReference>
<dbReference type="Proteomes" id="UP001595377">
    <property type="component" value="Unassembled WGS sequence"/>
</dbReference>
<evidence type="ECO:0000256" key="2">
    <source>
        <dbReference type="ARBA" id="ARBA00004760"/>
    </source>
</evidence>
<evidence type="ECO:0000256" key="6">
    <source>
        <dbReference type="ARBA" id="ARBA00022857"/>
    </source>
</evidence>
<dbReference type="InterPro" id="IPR020904">
    <property type="entry name" value="Sc_DH/Rdtase_CS"/>
</dbReference>
<comment type="similarity">
    <text evidence="11">Belongs to the short-chain dehydrogenases/reductases (SDR) family.</text>
</comment>
<keyword evidence="14" id="KW-1185">Reference proteome</keyword>
<dbReference type="GO" id="GO:0016491">
    <property type="term" value="F:oxidoreductase activity"/>
    <property type="evidence" value="ECO:0007669"/>
    <property type="project" value="UniProtKB-KW"/>
</dbReference>
<evidence type="ECO:0000256" key="3">
    <source>
        <dbReference type="ARBA" id="ARBA00004991"/>
    </source>
</evidence>
<dbReference type="SMART" id="SM00822">
    <property type="entry name" value="PKS_KR"/>
    <property type="match status" value="1"/>
</dbReference>
<evidence type="ECO:0000256" key="7">
    <source>
        <dbReference type="ARBA" id="ARBA00022919"/>
    </source>
</evidence>
<sequence length="267" mass="27907">MRHVLVTGGSSGIGLAIAALLLSRGDRVTLLARDEGRLEAAMDILSELPGAGERLAAVSADVADAASVGAGVRAAASRFGPADVLVASAGIVEPGLFHDQPPELFERQVAVNLFGVANSVRAVLPDMRAAGGGRIAIVSSGAGLIGIPGYSGYCASKFALRGLAASLRAETAGHGISVSISFPPDTVTPQYEREMLVRPPEAEAMMGRVRPWQAADVARVIVEGMEKGRREVHFGVALRFVGYFGPLVSAWFDARLVRTARKGRRPV</sequence>
<keyword evidence="4" id="KW-0547">Nucleotide-binding</keyword>
<protein>
    <recommendedName>
        <fullName evidence="10">3-dehydrosphinganine reductase</fullName>
        <ecNumber evidence="10">1.1.1.102</ecNumber>
    </recommendedName>
</protein>
<keyword evidence="7" id="KW-0746">Sphingolipid metabolism</keyword>
<comment type="caution">
    <text evidence="13">The sequence shown here is derived from an EMBL/GenBank/DDBJ whole genome shotgun (WGS) entry which is preliminary data.</text>
</comment>
<comment type="subcellular location">
    <subcellularLocation>
        <location evidence="1">Endoplasmic reticulum</location>
    </subcellularLocation>
</comment>
<dbReference type="PANTHER" id="PTHR43550:SF3">
    <property type="entry name" value="3-KETODIHYDROSPHINGOSINE REDUCTASE"/>
    <property type="match status" value="1"/>
</dbReference>
<evidence type="ECO:0000259" key="12">
    <source>
        <dbReference type="SMART" id="SM00822"/>
    </source>
</evidence>
<feature type="domain" description="Ketoreductase" evidence="12">
    <location>
        <begin position="2"/>
        <end position="185"/>
    </location>
</feature>
<organism evidence="13 14">
    <name type="scientific">Shinella pollutisoli</name>
    <dbReference type="NCBI Taxonomy" id="2250594"/>
    <lineage>
        <taxon>Bacteria</taxon>
        <taxon>Pseudomonadati</taxon>
        <taxon>Pseudomonadota</taxon>
        <taxon>Alphaproteobacteria</taxon>
        <taxon>Hyphomicrobiales</taxon>
        <taxon>Rhizobiaceae</taxon>
        <taxon>Shinella</taxon>
    </lineage>
</organism>
<dbReference type="Pfam" id="PF00106">
    <property type="entry name" value="adh_short"/>
    <property type="match status" value="1"/>
</dbReference>
<evidence type="ECO:0000256" key="1">
    <source>
        <dbReference type="ARBA" id="ARBA00004240"/>
    </source>
</evidence>
<dbReference type="PROSITE" id="PS00061">
    <property type="entry name" value="ADH_SHORT"/>
    <property type="match status" value="1"/>
</dbReference>
<keyword evidence="6" id="KW-0521">NADP</keyword>
<dbReference type="RefSeq" id="WP_257314018.1">
    <property type="nucleotide sequence ID" value="NZ_JANFDG010000005.1"/>
</dbReference>
<dbReference type="EC" id="1.1.1.102" evidence="10"/>
<dbReference type="CDD" id="cd08939">
    <property type="entry name" value="KDSR-like_SDR_c"/>
    <property type="match status" value="1"/>
</dbReference>
<dbReference type="InterPro" id="IPR057326">
    <property type="entry name" value="KR_dom"/>
</dbReference>
<evidence type="ECO:0000256" key="5">
    <source>
        <dbReference type="ARBA" id="ARBA00022824"/>
    </source>
</evidence>
<dbReference type="Gene3D" id="3.40.50.720">
    <property type="entry name" value="NAD(P)-binding Rossmann-like Domain"/>
    <property type="match status" value="1"/>
</dbReference>
<evidence type="ECO:0000313" key="13">
    <source>
        <dbReference type="EMBL" id="MFC3071889.1"/>
    </source>
</evidence>
<proteinExistence type="inferred from homology"/>